<gene>
    <name evidence="2" type="ORF">SAMN04489712_14111</name>
</gene>
<protein>
    <recommendedName>
        <fullName evidence="1">DUF6884 domain-containing protein</fullName>
    </recommendedName>
</protein>
<feature type="domain" description="DUF6884" evidence="1">
    <location>
        <begin position="13"/>
        <end position="120"/>
    </location>
</feature>
<dbReference type="AlphaFoldDB" id="A0A1H6E812"/>
<dbReference type="OrthoDB" id="3626091at2"/>
<name>A0A1H6E812_9ACTN</name>
<reference evidence="3" key="1">
    <citation type="submission" date="2016-10" db="EMBL/GenBank/DDBJ databases">
        <authorList>
            <person name="Varghese N."/>
            <person name="Submissions S."/>
        </authorList>
    </citation>
    <scope>NUCLEOTIDE SEQUENCE [LARGE SCALE GENOMIC DNA]</scope>
    <source>
        <strain evidence="3">DSM 43163</strain>
    </source>
</reference>
<dbReference type="EMBL" id="FNVO01000041">
    <property type="protein sequence ID" value="SEG93860.1"/>
    <property type="molecule type" value="Genomic_DNA"/>
</dbReference>
<evidence type="ECO:0000313" key="2">
    <source>
        <dbReference type="EMBL" id="SEG93860.1"/>
    </source>
</evidence>
<keyword evidence="3" id="KW-1185">Reference proteome</keyword>
<dbReference type="RefSeq" id="WP_103944716.1">
    <property type="nucleotide sequence ID" value="NZ_FNVO01000041.1"/>
</dbReference>
<dbReference type="Pfam" id="PF21818">
    <property type="entry name" value="DUF6884"/>
    <property type="match status" value="1"/>
</dbReference>
<evidence type="ECO:0000259" key="1">
    <source>
        <dbReference type="Pfam" id="PF21818"/>
    </source>
</evidence>
<dbReference type="Proteomes" id="UP000236723">
    <property type="component" value="Unassembled WGS sequence"/>
</dbReference>
<organism evidence="2 3">
    <name type="scientific">Thermomonospora echinospora</name>
    <dbReference type="NCBI Taxonomy" id="1992"/>
    <lineage>
        <taxon>Bacteria</taxon>
        <taxon>Bacillati</taxon>
        <taxon>Actinomycetota</taxon>
        <taxon>Actinomycetes</taxon>
        <taxon>Streptosporangiales</taxon>
        <taxon>Thermomonosporaceae</taxon>
        <taxon>Thermomonospora</taxon>
    </lineage>
</organism>
<proteinExistence type="predicted"/>
<sequence length="154" mass="16872">MNPSSERSALPLVITGCSRRKRNTQVPLPALDLYEGGCIPELRRRLGHIPAFRARLRILSAEHGLIGADEPLLPYDRKLTPSRAAELRPLVTEHLRREFAATGTPPAVLLAAGPDYQSLVVGLLGSIDGLRLQTVDDTRHWAAISSVLDGWGWP</sequence>
<dbReference type="InterPro" id="IPR049251">
    <property type="entry name" value="DUF6884"/>
</dbReference>
<accession>A0A1H6E812</accession>
<evidence type="ECO:0000313" key="3">
    <source>
        <dbReference type="Proteomes" id="UP000236723"/>
    </source>
</evidence>